<name>A0A517XXP1_9BACT</name>
<dbReference type="EMBL" id="CP036273">
    <property type="protein sequence ID" value="QDU22245.1"/>
    <property type="molecule type" value="Genomic_DNA"/>
</dbReference>
<dbReference type="AlphaFoldDB" id="A0A517XXP1"/>
<protein>
    <submittedName>
        <fullName evidence="1">Uncharacterized protein</fullName>
    </submittedName>
</protein>
<dbReference type="Proteomes" id="UP000319576">
    <property type="component" value="Chromosome"/>
</dbReference>
<evidence type="ECO:0000313" key="1">
    <source>
        <dbReference type="EMBL" id="QDU22245.1"/>
    </source>
</evidence>
<keyword evidence="2" id="KW-1185">Reference proteome</keyword>
<proteinExistence type="predicted"/>
<evidence type="ECO:0000313" key="2">
    <source>
        <dbReference type="Proteomes" id="UP000319576"/>
    </source>
</evidence>
<gene>
    <name evidence="1" type="ORF">ETAA1_42220</name>
</gene>
<accession>A0A517XXP1</accession>
<dbReference type="KEGG" id="uli:ETAA1_42220"/>
<organism evidence="1 2">
    <name type="scientific">Urbifossiella limnaea</name>
    <dbReference type="NCBI Taxonomy" id="2528023"/>
    <lineage>
        <taxon>Bacteria</taxon>
        <taxon>Pseudomonadati</taxon>
        <taxon>Planctomycetota</taxon>
        <taxon>Planctomycetia</taxon>
        <taxon>Gemmatales</taxon>
        <taxon>Gemmataceae</taxon>
        <taxon>Urbifossiella</taxon>
    </lineage>
</organism>
<sequence>MRVELFGLAMDTPGVTFYLWSPWRCSTLEHKLFDALKPVPHATLEKAPDELRLHVTDAKGWKAAVQNMSRVLKGWQEEASDAGKDERRSWRWLLEADVDAAGYDMQGEKSSFWLYLRLSLDRGGPSDGEKGEDIDLNGFGVQVWGAASE</sequence>
<dbReference type="OrthoDB" id="270701at2"/>
<dbReference type="RefSeq" id="WP_145241821.1">
    <property type="nucleotide sequence ID" value="NZ_CP036273.1"/>
</dbReference>
<reference evidence="1 2" key="1">
    <citation type="submission" date="2019-02" db="EMBL/GenBank/DDBJ databases">
        <title>Deep-cultivation of Planctomycetes and their phenomic and genomic characterization uncovers novel biology.</title>
        <authorList>
            <person name="Wiegand S."/>
            <person name="Jogler M."/>
            <person name="Boedeker C."/>
            <person name="Pinto D."/>
            <person name="Vollmers J."/>
            <person name="Rivas-Marin E."/>
            <person name="Kohn T."/>
            <person name="Peeters S.H."/>
            <person name="Heuer A."/>
            <person name="Rast P."/>
            <person name="Oberbeckmann S."/>
            <person name="Bunk B."/>
            <person name="Jeske O."/>
            <person name="Meyerdierks A."/>
            <person name="Storesund J.E."/>
            <person name="Kallscheuer N."/>
            <person name="Luecker S."/>
            <person name="Lage O.M."/>
            <person name="Pohl T."/>
            <person name="Merkel B.J."/>
            <person name="Hornburger P."/>
            <person name="Mueller R.-W."/>
            <person name="Bruemmer F."/>
            <person name="Labrenz M."/>
            <person name="Spormann A.M."/>
            <person name="Op den Camp H."/>
            <person name="Overmann J."/>
            <person name="Amann R."/>
            <person name="Jetten M.S.M."/>
            <person name="Mascher T."/>
            <person name="Medema M.H."/>
            <person name="Devos D.P."/>
            <person name="Kaster A.-K."/>
            <person name="Ovreas L."/>
            <person name="Rohde M."/>
            <person name="Galperin M.Y."/>
            <person name="Jogler C."/>
        </authorList>
    </citation>
    <scope>NUCLEOTIDE SEQUENCE [LARGE SCALE GENOMIC DNA]</scope>
    <source>
        <strain evidence="1 2">ETA_A1</strain>
    </source>
</reference>